<protein>
    <submittedName>
        <fullName evidence="2">Uncharacterized protein</fullName>
    </submittedName>
</protein>
<gene>
    <name evidence="2" type="ORF">HAKA00212_LOCUS3765</name>
</gene>
<accession>A0A6V1JI81</accession>
<evidence type="ECO:0000256" key="1">
    <source>
        <dbReference type="SAM" id="MobiDB-lite"/>
    </source>
</evidence>
<reference evidence="2" key="1">
    <citation type="submission" date="2021-01" db="EMBL/GenBank/DDBJ databases">
        <authorList>
            <person name="Corre E."/>
            <person name="Pelletier E."/>
            <person name="Niang G."/>
            <person name="Scheremetjew M."/>
            <person name="Finn R."/>
            <person name="Kale V."/>
            <person name="Holt S."/>
            <person name="Cochrane G."/>
            <person name="Meng A."/>
            <person name="Brown T."/>
            <person name="Cohen L."/>
        </authorList>
    </citation>
    <scope>NUCLEOTIDE SEQUENCE</scope>
    <source>
        <strain evidence="2">CCMP3107</strain>
    </source>
</reference>
<name>A0A6V1JI81_HETAK</name>
<dbReference type="AlphaFoldDB" id="A0A6V1JI81"/>
<evidence type="ECO:0000313" key="2">
    <source>
        <dbReference type="EMBL" id="CAE0625097.1"/>
    </source>
</evidence>
<feature type="region of interest" description="Disordered" evidence="1">
    <location>
        <begin position="364"/>
        <end position="389"/>
    </location>
</feature>
<proteinExistence type="predicted"/>
<organism evidence="2">
    <name type="scientific">Heterosigma akashiwo</name>
    <name type="common">Chromophytic alga</name>
    <name type="synonym">Heterosigma carterae</name>
    <dbReference type="NCBI Taxonomy" id="2829"/>
    <lineage>
        <taxon>Eukaryota</taxon>
        <taxon>Sar</taxon>
        <taxon>Stramenopiles</taxon>
        <taxon>Ochrophyta</taxon>
        <taxon>Raphidophyceae</taxon>
        <taxon>Chattonellales</taxon>
        <taxon>Chattonellaceae</taxon>
        <taxon>Heterosigma</taxon>
    </lineage>
</organism>
<sequence>MLDMVLRKSQTPTKSPVATDAINQTKRFNFDQVVSNVSANELSRRVALPHFNGLNPGYMRHENGGIPSLSPLSLGGYSNPQAKIGEGQQTNISPIMPKEQALGGAAYPNPFMGWNGLNLKLERSTFPIGHTPADMNPLSMPLNSSLYMGTLDSSSSSQASLQQGLPAGGAANMGLEALHPDYLKALISAQQAAQASMMFPGMDPSVISMGLPDHSETAAMMGLGGEMAGQMRDASLIGQGGQPHFFMPSDPKVNFPFPSLSSSAGLYPGNGADGLKYIDDPIKSMPKMAKSEPQNSMTAPANLVNSVSSGSSDLALFGSIAELDGIISDQKQKSEVGKKIFRDTLIRSSSKDWGTLIDSQFPAGEEDEVVVPDNSTPTAEGLTTTEPNLLPIPAGTATAAI</sequence>
<feature type="compositionally biased region" description="Polar residues" evidence="1">
    <location>
        <begin position="373"/>
        <end position="387"/>
    </location>
</feature>
<dbReference type="EMBL" id="HBIU01009241">
    <property type="protein sequence ID" value="CAE0625097.1"/>
    <property type="molecule type" value="Transcribed_RNA"/>
</dbReference>